<dbReference type="SUPFAM" id="SSF51120">
    <property type="entry name" value="beta-Roll"/>
    <property type="match status" value="1"/>
</dbReference>
<evidence type="ECO:0000313" key="6">
    <source>
        <dbReference type="EMBL" id="GAA4336703.1"/>
    </source>
</evidence>
<dbReference type="SUPFAM" id="SSF141072">
    <property type="entry name" value="CalX-like"/>
    <property type="match status" value="2"/>
</dbReference>
<dbReference type="InterPro" id="IPR003644">
    <property type="entry name" value="Calx_beta"/>
</dbReference>
<keyword evidence="7" id="KW-1185">Reference proteome</keyword>
<dbReference type="Proteomes" id="UP001500975">
    <property type="component" value="Unassembled WGS sequence"/>
</dbReference>
<evidence type="ECO:0000259" key="4">
    <source>
        <dbReference type="Pfam" id="PF03160"/>
    </source>
</evidence>
<dbReference type="InterPro" id="IPR036278">
    <property type="entry name" value="Sialidase_sf"/>
</dbReference>
<organism evidence="6 7">
    <name type="scientific">Variovorax defluvii</name>
    <dbReference type="NCBI Taxonomy" id="913761"/>
    <lineage>
        <taxon>Bacteria</taxon>
        <taxon>Pseudomonadati</taxon>
        <taxon>Pseudomonadota</taxon>
        <taxon>Betaproteobacteria</taxon>
        <taxon>Burkholderiales</taxon>
        <taxon>Comamonadaceae</taxon>
        <taxon>Variovorax</taxon>
    </lineage>
</organism>
<evidence type="ECO:0000313" key="7">
    <source>
        <dbReference type="Proteomes" id="UP001500975"/>
    </source>
</evidence>
<evidence type="ECO:0000256" key="2">
    <source>
        <dbReference type="ARBA" id="ARBA00022737"/>
    </source>
</evidence>
<dbReference type="PRINTS" id="PR00313">
    <property type="entry name" value="CABNDNGRPT"/>
</dbReference>
<comment type="caution">
    <text evidence="6">The sequence shown here is derived from an EMBL/GenBank/DDBJ whole genome shotgun (WGS) entry which is preliminary data.</text>
</comment>
<dbReference type="EMBL" id="BAABGJ010000011">
    <property type="protein sequence ID" value="GAA4336703.1"/>
    <property type="molecule type" value="Genomic_DNA"/>
</dbReference>
<evidence type="ECO:0000259" key="5">
    <source>
        <dbReference type="Pfam" id="PF06594"/>
    </source>
</evidence>
<dbReference type="InterPro" id="IPR010566">
    <property type="entry name" value="Haemolys_ca-bd"/>
</dbReference>
<dbReference type="Pfam" id="PF03160">
    <property type="entry name" value="Calx-beta"/>
    <property type="match status" value="2"/>
</dbReference>
<keyword evidence="1" id="KW-0732">Signal</keyword>
<dbReference type="InterPro" id="IPR001343">
    <property type="entry name" value="Hemolysn_Ca-bd"/>
</dbReference>
<reference evidence="7" key="1">
    <citation type="journal article" date="2019" name="Int. J. Syst. Evol. Microbiol.">
        <title>The Global Catalogue of Microorganisms (GCM) 10K type strain sequencing project: providing services to taxonomists for standard genome sequencing and annotation.</title>
        <authorList>
            <consortium name="The Broad Institute Genomics Platform"/>
            <consortium name="The Broad Institute Genome Sequencing Center for Infectious Disease"/>
            <person name="Wu L."/>
            <person name="Ma J."/>
        </authorList>
    </citation>
    <scope>NUCLEOTIDE SEQUENCE [LARGE SCALE GENOMIC DNA]</scope>
    <source>
        <strain evidence="7">JCM 17804</strain>
    </source>
</reference>
<dbReference type="Pfam" id="PF06594">
    <property type="entry name" value="HCBP_related"/>
    <property type="match status" value="1"/>
</dbReference>
<feature type="domain" description="Calx-beta" evidence="4">
    <location>
        <begin position="1033"/>
        <end position="1121"/>
    </location>
</feature>
<gene>
    <name evidence="6" type="ORF">GCM10023165_14150</name>
</gene>
<accession>A0ABP8HAK4</accession>
<keyword evidence="2" id="KW-0677">Repeat</keyword>
<dbReference type="SUPFAM" id="SSF50939">
    <property type="entry name" value="Sialidases"/>
    <property type="match status" value="1"/>
</dbReference>
<dbReference type="InterPro" id="IPR038081">
    <property type="entry name" value="CalX-like_sf"/>
</dbReference>
<evidence type="ECO:0000256" key="1">
    <source>
        <dbReference type="ARBA" id="ARBA00022729"/>
    </source>
</evidence>
<sequence>MSASVFSFVPFVGAGLASILSALEDVRETQAGSDIFQLRSADPGDLAGLAEALQAAGTLSAPASASTASMLTAADFICCLRVESADVHKLYMTRSAWRSAMLALDALVADAQLGPALALLRSAAGTDDSGTGDVVCISADGSAALTELWDRLQSVGAVSDSQCIQTDAALSAPPLTAMALLQRIASAAAAAGVSSNVVMLDPAIADEDRFLANGVLVRRQATSTDLFLSRSLWGCFAGAFPNSFVLANVTELAGATGIVRLSGGTAEIDALIQQLEQRDLAQASQFIDVGSGSADPTSAASFATLVQTLAPEDFPSIGDSTLYMSGETARRLAEGATRGALEAGAAWLVDAATRLQTVQAHTQGSTADAGGWISFFVPPDQVAPWRTWLANDPLLKNAFLDGSSLRKEATDGTLTGVLARPLRAGQRLQIRVDGTLYSLPGSDTLAITSWNVITGITDTGPHAVTVVLTDTATGENTPVEQYQAAFNQAQSRLLIQQSVAEQWAAQGQADLPKAVAALLRAAAAWSGTPQAGQAPTGTDTVSLEALDDLLADANVRSMLAAHGLHLPAVVSGALPTSPVDAFGELYEDNGIEKATRETVLGWANLLEQGGGYQALPPDPFAPSADGRRLERPRALTSGEVAALTSAVAQAASLSTLPAPVRVAQSIDLAFASGGTATGGGVDYGFVQGVADNDLEISTDGGLTWHAPGTVTTLTGSEVILARTPITRDNVSDVGETVGLSVTQTGTRSSAALNTSASLATGDMPVITEAGLPRLRIYGDVVARDAGYAVFTLVLSKRLTQATAFDLSLVDGTAQGQGVDYGSSVANDSLEVSYDGGQSWTKTSAATFQPGKTLVQVRTQVVPKVTDEKLDFQLKADLASTQSGLLALPSATGQATLEYVPPPTISVDSERVGQAEGAAIFHVRLDRARDADTWLSLSFTRNNLTLSQYAVSTDYGRSWSQLTVDSNDTATLSLPAGSAELMVRASFQGYPDGADAVPVALGATVTTAGATANTSATGTVTVFRHGTTPQVWVDDTEVDDDAMAATFRVKLSGPATVPITVDYGTAEGSATLADDFVQATGKLTFAVGETEKLVTVQLRSNRSYTVTDPQFTLNLSNPLNANLADGSATATLKAEKPVVLVSNTYAREDRNGGADNYATFSVGLSHASATDVTVGLRLIEGTAKKVAGTGTAASGDYDEELLYQAGDGTWQTATNAQLTFAAGQTHTLVRVKLHPRESTTSGTTTTVAREADETFTLQASVATGSNAVADERSAGRATLLGNAPTLRVQALAPEAAEGGYARYSVQLADQDWVDTARLGTGVSVETLMAAAGLPMQDWLTRTVADDAANPVVAMDQERLGRIEGAAQRRGEAAELRLRLDGAIAAAGRTVSVQVNGQAQDWYDLGEYDGRGNGAADKIYAAAAVASKAAGGVYAVLPEARIGEAADKGAPVTHDIGGQPHLIVDAATLQQWTQRMQLDWEKQNSYALEARILAIRPDDDKVLVDLGISLADTDGDGVGEGAGDRFLASLEDGHAVISDPSTAGFDPHAIGVPFKLKGEDGNEHLYVSQATLDAWSVELSLRGAMAEEAASGGSTDWVMAYTSHRRALPYGRLPKSNNTGYDTDNLKYDISGAKYDLTKARTEYAMVTLMRNFVWIPKNMAQEQRRWYQAQLNKTVSELLERQDLVNDSAIGSELQADVLMSVNRRVTATGSPATRLKLAELYHDQQAAHAAYLEARNSVLAHEMSAEDFIARGNELTLQGGAGSDGLSGGAGNDVLDGGAGADRMAGGAGNDTYVVDDVGDVVKENANEGTDTVQSSVSCTLGANVENGTLMDGGDTSITGNALANILTGNSGNNVLDGAGGADLLSGGAGNDTYKFGRGGGADWIVESGGTADELDFSLTGGAAGRIDFDQLWFSHEQGSSDLTITVMGTGDSVRIADWYAGGSHQVESILAAANADGTSRTLSSADVDLLVSAMASMAPPTGATSWAALGSQQQSQLQALAVWR</sequence>
<name>A0ABP8HAK4_9BURK</name>
<evidence type="ECO:0008006" key="8">
    <source>
        <dbReference type="Google" id="ProtNLM"/>
    </source>
</evidence>
<proteinExistence type="predicted"/>
<dbReference type="Gene3D" id="2.150.10.10">
    <property type="entry name" value="Serralysin-like metalloprotease, C-terminal"/>
    <property type="match status" value="1"/>
</dbReference>
<evidence type="ECO:0000256" key="3">
    <source>
        <dbReference type="ARBA" id="ARBA00022837"/>
    </source>
</evidence>
<dbReference type="PROSITE" id="PS00330">
    <property type="entry name" value="HEMOLYSIN_CALCIUM"/>
    <property type="match status" value="1"/>
</dbReference>
<protein>
    <recommendedName>
        <fullName evidence="8">Calx-beta domain-containing protein</fullName>
    </recommendedName>
</protein>
<dbReference type="Gene3D" id="2.60.40.2030">
    <property type="match status" value="2"/>
</dbReference>
<keyword evidence="3" id="KW-0106">Calcium</keyword>
<dbReference type="RefSeq" id="WP_345536835.1">
    <property type="nucleotide sequence ID" value="NZ_BAABGJ010000011.1"/>
</dbReference>
<feature type="domain" description="Haemolysin-type calcium binding-related" evidence="5">
    <location>
        <begin position="1922"/>
        <end position="1950"/>
    </location>
</feature>
<dbReference type="InterPro" id="IPR011049">
    <property type="entry name" value="Serralysin-like_metalloprot_C"/>
</dbReference>
<feature type="domain" description="Calx-beta" evidence="4">
    <location>
        <begin position="781"/>
        <end position="822"/>
    </location>
</feature>
<dbReference type="Pfam" id="PF00353">
    <property type="entry name" value="HemolysinCabind"/>
    <property type="match status" value="2"/>
</dbReference>
<dbReference type="InterPro" id="IPR018511">
    <property type="entry name" value="Hemolysin-typ_Ca-bd_CS"/>
</dbReference>